<comment type="caution">
    <text evidence="6">The sequence shown here is derived from an EMBL/GenBank/DDBJ whole genome shotgun (WGS) entry which is preliminary data.</text>
</comment>
<accession>A0A816WH33</accession>
<name>A0A816WH33_9BILA</name>
<protein>
    <recommendedName>
        <fullName evidence="8">MULE transposase domain-containing protein</fullName>
    </recommendedName>
</protein>
<dbReference type="InterPro" id="IPR018289">
    <property type="entry name" value="MULE_transposase_dom"/>
</dbReference>
<dbReference type="PANTHER" id="PTHR47160:SF10">
    <property type="entry name" value="MULE TRANSPOSASE DOMAIN-CONTAINING PROTEIN"/>
    <property type="match status" value="1"/>
</dbReference>
<organism evidence="6 7">
    <name type="scientific">Rotaria magnacalcarata</name>
    <dbReference type="NCBI Taxonomy" id="392030"/>
    <lineage>
        <taxon>Eukaryota</taxon>
        <taxon>Metazoa</taxon>
        <taxon>Spiralia</taxon>
        <taxon>Gnathifera</taxon>
        <taxon>Rotifera</taxon>
        <taxon>Eurotatoria</taxon>
        <taxon>Bdelloidea</taxon>
        <taxon>Philodinida</taxon>
        <taxon>Philodinidae</taxon>
        <taxon>Rotaria</taxon>
    </lineage>
</organism>
<gene>
    <name evidence="6" type="ORF">WKI299_LOCUS25311</name>
</gene>
<feature type="domain" description="FLYWCH-type" evidence="4">
    <location>
        <begin position="19"/>
        <end position="76"/>
    </location>
</feature>
<evidence type="ECO:0000313" key="7">
    <source>
        <dbReference type="Proteomes" id="UP000663856"/>
    </source>
</evidence>
<dbReference type="Pfam" id="PF04500">
    <property type="entry name" value="FLYWCH"/>
    <property type="match status" value="1"/>
</dbReference>
<feature type="domain" description="MULE transposase" evidence="5">
    <location>
        <begin position="160"/>
        <end position="254"/>
    </location>
</feature>
<evidence type="ECO:0000256" key="2">
    <source>
        <dbReference type="ARBA" id="ARBA00022771"/>
    </source>
</evidence>
<keyword evidence="1" id="KW-0479">Metal-binding</keyword>
<dbReference type="Pfam" id="PF10551">
    <property type="entry name" value="MULE"/>
    <property type="match status" value="1"/>
</dbReference>
<keyword evidence="2" id="KW-0863">Zinc-finger</keyword>
<evidence type="ECO:0000313" key="6">
    <source>
        <dbReference type="EMBL" id="CAF2125984.1"/>
    </source>
</evidence>
<evidence type="ECO:0000259" key="5">
    <source>
        <dbReference type="Pfam" id="PF10551"/>
    </source>
</evidence>
<evidence type="ECO:0000259" key="4">
    <source>
        <dbReference type="Pfam" id="PF04500"/>
    </source>
</evidence>
<dbReference type="AlphaFoldDB" id="A0A816WH33"/>
<sequence length="383" mass="44950">MSYLKKVFQKKSIDENISYINSTHGKSQLILRGARFCIKQKNLNSTLWRCVKSNCSASISISKNNTILRKNENHNHLTDPSEIKMLELRHKLKQEAQTTSAPIDRIVEISYSHMITTQTITDSIVKFPTLKTLKNTVSGKRGLIFASIDDIKYLAYQKFWYADGTFYTSPSIFYQIYSIHAFDEGLSTPCVYALLADKSEETYYDLFSTLIKNIIEISNMIKLEYITIDFEAAVKNVFYKHYPHIQVKGCLFHYGKALFRNFVKLNLKTPFQEDESLRNWFRSFAAIALLPETDMEEASQYLRTTKPLLYERQIDSFLEYHDRTYGIQSSFPPKMYNHYRNLNPRTINYLEGRHNKWKKRAIKPHNDIYACIDMFKDEQLLPM</sequence>
<evidence type="ECO:0000256" key="3">
    <source>
        <dbReference type="ARBA" id="ARBA00022833"/>
    </source>
</evidence>
<dbReference type="Gene3D" id="2.20.25.240">
    <property type="match status" value="1"/>
</dbReference>
<dbReference type="InterPro" id="IPR007588">
    <property type="entry name" value="Znf_FLYWCH"/>
</dbReference>
<evidence type="ECO:0000256" key="1">
    <source>
        <dbReference type="ARBA" id="ARBA00022723"/>
    </source>
</evidence>
<keyword evidence="3" id="KW-0862">Zinc</keyword>
<evidence type="ECO:0008006" key="8">
    <source>
        <dbReference type="Google" id="ProtNLM"/>
    </source>
</evidence>
<dbReference type="EMBL" id="CAJNRF010010937">
    <property type="protein sequence ID" value="CAF2125984.1"/>
    <property type="molecule type" value="Genomic_DNA"/>
</dbReference>
<dbReference type="Proteomes" id="UP000663856">
    <property type="component" value="Unassembled WGS sequence"/>
</dbReference>
<proteinExistence type="predicted"/>
<reference evidence="6" key="1">
    <citation type="submission" date="2021-02" db="EMBL/GenBank/DDBJ databases">
        <authorList>
            <person name="Nowell W R."/>
        </authorList>
    </citation>
    <scope>NUCLEOTIDE SEQUENCE</scope>
</reference>
<dbReference type="GO" id="GO:0008270">
    <property type="term" value="F:zinc ion binding"/>
    <property type="evidence" value="ECO:0007669"/>
    <property type="project" value="UniProtKB-KW"/>
</dbReference>
<dbReference type="PANTHER" id="PTHR47160">
    <property type="entry name" value="PUTATIVE-RELATED"/>
    <property type="match status" value="1"/>
</dbReference>